<feature type="domain" description="Cadherin" evidence="12">
    <location>
        <begin position="836"/>
        <end position="947"/>
    </location>
</feature>
<reference evidence="13" key="1">
    <citation type="submission" date="2022-01" db="EMBL/GenBank/DDBJ databases">
        <authorList>
            <person name="King R."/>
        </authorList>
    </citation>
    <scope>NUCLEOTIDE SEQUENCE</scope>
</reference>
<dbReference type="InterPro" id="IPR020894">
    <property type="entry name" value="Cadherin_CS"/>
</dbReference>
<evidence type="ECO:0000256" key="8">
    <source>
        <dbReference type="PROSITE-ProRule" id="PRU00043"/>
    </source>
</evidence>
<keyword evidence="6 10" id="KW-1133">Transmembrane helix</keyword>
<evidence type="ECO:0000259" key="12">
    <source>
        <dbReference type="PROSITE" id="PS50268"/>
    </source>
</evidence>
<accession>A0A9P0HEP3</accession>
<feature type="domain" description="Cadherin" evidence="12">
    <location>
        <begin position="624"/>
        <end position="724"/>
    </location>
</feature>
<dbReference type="GO" id="GO:0008013">
    <property type="term" value="F:beta-catenin binding"/>
    <property type="evidence" value="ECO:0007669"/>
    <property type="project" value="TreeGrafter"/>
</dbReference>
<keyword evidence="5 8" id="KW-0106">Calcium</keyword>
<evidence type="ECO:0000313" key="13">
    <source>
        <dbReference type="EMBL" id="CAH1400266.1"/>
    </source>
</evidence>
<dbReference type="GO" id="GO:0045296">
    <property type="term" value="F:cadherin binding"/>
    <property type="evidence" value="ECO:0007669"/>
    <property type="project" value="TreeGrafter"/>
</dbReference>
<evidence type="ECO:0000256" key="10">
    <source>
        <dbReference type="SAM" id="Phobius"/>
    </source>
</evidence>
<protein>
    <recommendedName>
        <fullName evidence="12">Cadherin domain-containing protein</fullName>
    </recommendedName>
</protein>
<evidence type="ECO:0000256" key="1">
    <source>
        <dbReference type="ARBA" id="ARBA00004251"/>
    </source>
</evidence>
<gene>
    <name evidence="13" type="ORF">NEZAVI_LOCUS9546</name>
</gene>
<dbReference type="InterPro" id="IPR015919">
    <property type="entry name" value="Cadherin-like_sf"/>
</dbReference>
<feature type="compositionally biased region" description="Basic and acidic residues" evidence="9">
    <location>
        <begin position="177"/>
        <end position="186"/>
    </location>
</feature>
<evidence type="ECO:0000256" key="2">
    <source>
        <dbReference type="ARBA" id="ARBA00022692"/>
    </source>
</evidence>
<evidence type="ECO:0000256" key="3">
    <source>
        <dbReference type="ARBA" id="ARBA00022729"/>
    </source>
</evidence>
<comment type="subcellular location">
    <subcellularLocation>
        <location evidence="1">Cell membrane</location>
        <topology evidence="1">Single-pass type I membrane protein</topology>
    </subcellularLocation>
</comment>
<dbReference type="FunFam" id="2.60.40.60:FF:000033">
    <property type="entry name" value="FAT atypical cadherin 1"/>
    <property type="match status" value="1"/>
</dbReference>
<keyword evidence="3 11" id="KW-0732">Signal</keyword>
<dbReference type="EMBL" id="OV725080">
    <property type="protein sequence ID" value="CAH1400266.1"/>
    <property type="molecule type" value="Genomic_DNA"/>
</dbReference>
<feature type="region of interest" description="Disordered" evidence="9">
    <location>
        <begin position="1285"/>
        <end position="1343"/>
    </location>
</feature>
<keyword evidence="7 10" id="KW-0472">Membrane</keyword>
<feature type="domain" description="Cadherin" evidence="12">
    <location>
        <begin position="207"/>
        <end position="320"/>
    </location>
</feature>
<sequence>MVSSAVCVSSLLWVFVVAQEDPQYSLGLLASSLQDEGTTPRYPVKKDVPPPKLVTPQEFDYSGHQVVPGHLNQALEGLLHHLEPGLADHQAEPSTFVIPEKHATPASRTPIANKSIKLIISDYPLDIKRSEGSTVRYDAATTERPNGLATFPPPSNEYRVKDGGGYTPISQSTTLKPAEEASEGRRSATAKLVVNVKPKDASPPVLTASYREGFVQENSPVGTKVLDKEGKPIKLSVSDADIGPDDPKPSYTFELTNHLFDVDNEGYLVVASDKNLDRDPPSPGRFNFQVAAREKVGNAASAPIILTVILTDVNDNAPRLPMMPPVSVQAGEGHRKIIQVNATDNDLGENAKVSYSIYHVSNNGMNKFTIDPQTGEIDSVGRLTAGEQYSITVQATDTGGKSGQTVVEVKVIPGPNTKTPKFKQDVYEVTISEGAPINSTVATITAEDPENENVSYSIISGNDLRQFTINDKTGVISVIRKLDREDLTRYELTIKAEDEGGLSTTATVNILVSDINDKNPEFVGEPYNWTVKEGLIGAHVGVVQATDADEGINANITYSVPDEVPFTINPQTGTIMTSTSLDYEKQKEYKFVVTAMDGGIEPRIATATVTVGIIDTEDEVPIFRRTLFEATVPENTADYVVTTVKADDPDTKKQITYVIKQGPLDVFAIDPNNGTIKTLRGLDFESEPEYELVIGTLENNTTHKGATATVHIKVKDVNDVPPVFSTPPPPITLNDNVSIGTEVTRMIATDSDGTAPGNKIRYEITGKGKATKYFQINPDDGTITVKGDLRNESDNEYQIDVKASDLGEPQQSSDASVTVFVSHVAATVPPIHLGFAENSYTLQVPEDTKSGSLLKSFLVIAATSVPDIPLRCSIVEGNKDGQFQVNITKEKTCDLYLGDEKQLDYEKQTEYSLKLRLDSLPDYINQNKSIAMVKIQVLDVNDNIPKFIYPSISSLINKEKYYGAVAKDKKDVRTVLQIKAEDKDSSVLTSLEYSLVPSEYSDYFSIDPLTGNIKTKKSLDKIEADRLPLRLTILASDDRDNGHTASASVVINIIDEGDRMVLPIQKIPPELVAEKESVLSDVLSKATGKMVGIDRVGPLEMSLDNITLSTDSASTDLWIYFIDPVSERIIPVNDSWVTKIVKDDHIKLNISTEVNSALGGGTVLPLHPPVKVRVIRTAVVALDWEVFPYAVILIAGLILVLGTAGIIYICISWQRYKAYKERVQRMYVMPRYDPVFVEPNLKEYETQVLQMSVPLDDNDSYHDLQLDFSHKNHAFSLENVSYITKDPGDNGRHSPTSSEAATTTRASTLGRHRNNLHDGTVNLSYERSDDEIGHNSSPTNDNITFREKKDYSHLGFNYLMDRSPIETTTEL</sequence>
<evidence type="ECO:0000256" key="11">
    <source>
        <dbReference type="SAM" id="SignalP"/>
    </source>
</evidence>
<dbReference type="PROSITE" id="PS50268">
    <property type="entry name" value="CADHERIN_2"/>
    <property type="match status" value="8"/>
</dbReference>
<dbReference type="PROSITE" id="PS00232">
    <property type="entry name" value="CADHERIN_1"/>
    <property type="match status" value="2"/>
</dbReference>
<dbReference type="SUPFAM" id="SSF49313">
    <property type="entry name" value="Cadherin-like"/>
    <property type="match status" value="8"/>
</dbReference>
<dbReference type="Proteomes" id="UP001152798">
    <property type="component" value="Chromosome 4"/>
</dbReference>
<feature type="signal peptide" evidence="11">
    <location>
        <begin position="1"/>
        <end position="18"/>
    </location>
</feature>
<dbReference type="GO" id="GO:0008104">
    <property type="term" value="P:intracellular protein localization"/>
    <property type="evidence" value="ECO:0007669"/>
    <property type="project" value="UniProtKB-ARBA"/>
</dbReference>
<dbReference type="Pfam" id="PF00028">
    <property type="entry name" value="Cadherin"/>
    <property type="match status" value="6"/>
</dbReference>
<evidence type="ECO:0000313" key="14">
    <source>
        <dbReference type="Proteomes" id="UP001152798"/>
    </source>
</evidence>
<dbReference type="SMART" id="SM00112">
    <property type="entry name" value="CA"/>
    <property type="match status" value="8"/>
</dbReference>
<dbReference type="FunFam" id="2.60.40.60:FF:000020">
    <property type="entry name" value="Dachsous cadherin-related 1b"/>
    <property type="match status" value="2"/>
</dbReference>
<feature type="transmembrane region" description="Helical" evidence="10">
    <location>
        <begin position="1186"/>
        <end position="1211"/>
    </location>
</feature>
<dbReference type="InterPro" id="IPR039808">
    <property type="entry name" value="Cadherin"/>
</dbReference>
<feature type="compositionally biased region" description="Polar residues" evidence="9">
    <location>
        <begin position="1334"/>
        <end position="1343"/>
    </location>
</feature>
<evidence type="ECO:0000256" key="7">
    <source>
        <dbReference type="ARBA" id="ARBA00023136"/>
    </source>
</evidence>
<feature type="region of interest" description="Disordered" evidence="9">
    <location>
        <begin position="144"/>
        <end position="186"/>
    </location>
</feature>
<dbReference type="GO" id="GO:0005509">
    <property type="term" value="F:calcium ion binding"/>
    <property type="evidence" value="ECO:0007669"/>
    <property type="project" value="UniProtKB-UniRule"/>
</dbReference>
<organism evidence="13 14">
    <name type="scientific">Nezara viridula</name>
    <name type="common">Southern green stink bug</name>
    <name type="synonym">Cimex viridulus</name>
    <dbReference type="NCBI Taxonomy" id="85310"/>
    <lineage>
        <taxon>Eukaryota</taxon>
        <taxon>Metazoa</taxon>
        <taxon>Ecdysozoa</taxon>
        <taxon>Arthropoda</taxon>
        <taxon>Hexapoda</taxon>
        <taxon>Insecta</taxon>
        <taxon>Pterygota</taxon>
        <taxon>Neoptera</taxon>
        <taxon>Paraneoptera</taxon>
        <taxon>Hemiptera</taxon>
        <taxon>Heteroptera</taxon>
        <taxon>Panheteroptera</taxon>
        <taxon>Pentatomomorpha</taxon>
        <taxon>Pentatomoidea</taxon>
        <taxon>Pentatomidae</taxon>
        <taxon>Pentatominae</taxon>
        <taxon>Nezara</taxon>
    </lineage>
</organism>
<feature type="domain" description="Cadherin" evidence="12">
    <location>
        <begin position="725"/>
        <end position="832"/>
    </location>
</feature>
<feature type="domain" description="Cadherin" evidence="12">
    <location>
        <begin position="423"/>
        <end position="522"/>
    </location>
</feature>
<feature type="domain" description="Cadherin" evidence="12">
    <location>
        <begin position="957"/>
        <end position="1071"/>
    </location>
</feature>
<dbReference type="PANTHER" id="PTHR24027">
    <property type="entry name" value="CADHERIN-23"/>
    <property type="match status" value="1"/>
</dbReference>
<dbReference type="GO" id="GO:0001736">
    <property type="term" value="P:establishment of planar polarity"/>
    <property type="evidence" value="ECO:0007669"/>
    <property type="project" value="UniProtKB-ARBA"/>
</dbReference>
<evidence type="ECO:0000256" key="4">
    <source>
        <dbReference type="ARBA" id="ARBA00022737"/>
    </source>
</evidence>
<dbReference type="FunFam" id="2.60.40.60:FF:000275">
    <property type="entry name" value="Si:dkey-30k22.7"/>
    <property type="match status" value="1"/>
</dbReference>
<evidence type="ECO:0000256" key="5">
    <source>
        <dbReference type="ARBA" id="ARBA00022837"/>
    </source>
</evidence>
<dbReference type="InterPro" id="IPR002126">
    <property type="entry name" value="Cadherin-like_dom"/>
</dbReference>
<dbReference type="GO" id="GO:0007163">
    <property type="term" value="P:establishment or maintenance of cell polarity"/>
    <property type="evidence" value="ECO:0007669"/>
    <property type="project" value="UniProtKB-ARBA"/>
</dbReference>
<dbReference type="GO" id="GO:0007156">
    <property type="term" value="P:homophilic cell adhesion via plasma membrane adhesion molecules"/>
    <property type="evidence" value="ECO:0007669"/>
    <property type="project" value="InterPro"/>
</dbReference>
<keyword evidence="4" id="KW-0677">Repeat</keyword>
<feature type="compositionally biased region" description="Low complexity" evidence="9">
    <location>
        <begin position="1296"/>
        <end position="1308"/>
    </location>
</feature>
<dbReference type="PRINTS" id="PR00205">
    <property type="entry name" value="CADHERIN"/>
</dbReference>
<dbReference type="GO" id="GO:0016342">
    <property type="term" value="C:catenin complex"/>
    <property type="evidence" value="ECO:0007669"/>
    <property type="project" value="TreeGrafter"/>
</dbReference>
<evidence type="ECO:0000256" key="9">
    <source>
        <dbReference type="SAM" id="MobiDB-lite"/>
    </source>
</evidence>
<dbReference type="PANTHER" id="PTHR24027:SF422">
    <property type="entry name" value="CADHERIN DOMAIN-CONTAINING PROTEIN"/>
    <property type="match status" value="1"/>
</dbReference>
<dbReference type="OrthoDB" id="10029135at2759"/>
<keyword evidence="14" id="KW-1185">Reference proteome</keyword>
<dbReference type="CDD" id="cd11304">
    <property type="entry name" value="Cadherin_repeat"/>
    <property type="match status" value="8"/>
</dbReference>
<feature type="domain" description="Cadherin" evidence="12">
    <location>
        <begin position="537"/>
        <end position="623"/>
    </location>
</feature>
<evidence type="ECO:0000256" key="6">
    <source>
        <dbReference type="ARBA" id="ARBA00022989"/>
    </source>
</evidence>
<name>A0A9P0HEP3_NEZVI</name>
<keyword evidence="2 10" id="KW-0812">Transmembrane</keyword>
<dbReference type="Gene3D" id="2.60.40.60">
    <property type="entry name" value="Cadherins"/>
    <property type="match status" value="8"/>
</dbReference>
<dbReference type="GO" id="GO:0016477">
    <property type="term" value="P:cell migration"/>
    <property type="evidence" value="ECO:0007669"/>
    <property type="project" value="TreeGrafter"/>
</dbReference>
<feature type="chain" id="PRO_5040173313" description="Cadherin domain-containing protein" evidence="11">
    <location>
        <begin position="19"/>
        <end position="1371"/>
    </location>
</feature>
<feature type="domain" description="Cadherin" evidence="12">
    <location>
        <begin position="337"/>
        <end position="422"/>
    </location>
</feature>
<proteinExistence type="predicted"/>